<feature type="region of interest" description="Disordered" evidence="1">
    <location>
        <begin position="1"/>
        <end position="29"/>
    </location>
</feature>
<feature type="compositionally biased region" description="Basic and acidic residues" evidence="1">
    <location>
        <begin position="118"/>
        <end position="130"/>
    </location>
</feature>
<dbReference type="AlphaFoldDB" id="A0A8H4LBR6"/>
<feature type="compositionally biased region" description="Acidic residues" evidence="1">
    <location>
        <begin position="90"/>
        <end position="102"/>
    </location>
</feature>
<organism evidence="2 3">
    <name type="scientific">Fusarium albosuccineum</name>
    <dbReference type="NCBI Taxonomy" id="1237068"/>
    <lineage>
        <taxon>Eukaryota</taxon>
        <taxon>Fungi</taxon>
        <taxon>Dikarya</taxon>
        <taxon>Ascomycota</taxon>
        <taxon>Pezizomycotina</taxon>
        <taxon>Sordariomycetes</taxon>
        <taxon>Hypocreomycetidae</taxon>
        <taxon>Hypocreales</taxon>
        <taxon>Nectriaceae</taxon>
        <taxon>Fusarium</taxon>
        <taxon>Fusarium decemcellulare species complex</taxon>
    </lineage>
</organism>
<proteinExistence type="predicted"/>
<dbReference type="EMBL" id="JAADYS010001080">
    <property type="protein sequence ID" value="KAF4465162.1"/>
    <property type="molecule type" value="Genomic_DNA"/>
</dbReference>
<evidence type="ECO:0000313" key="3">
    <source>
        <dbReference type="Proteomes" id="UP000554235"/>
    </source>
</evidence>
<name>A0A8H4LBR6_9HYPO</name>
<protein>
    <submittedName>
        <fullName evidence="2">Uncharacterized protein</fullName>
    </submittedName>
</protein>
<dbReference type="Proteomes" id="UP000554235">
    <property type="component" value="Unassembled WGS sequence"/>
</dbReference>
<feature type="compositionally biased region" description="Basic and acidic residues" evidence="1">
    <location>
        <begin position="1"/>
        <end position="16"/>
    </location>
</feature>
<evidence type="ECO:0000256" key="1">
    <source>
        <dbReference type="SAM" id="MobiDB-lite"/>
    </source>
</evidence>
<sequence>MGQDRDRDKDKLKDKEEDKEEEELTLAAESRPMVITSIVWCTCPQILVERPRMRANRVTKIEITTASSDRHCLPNVQAPEQILDGREPDWLENELDEPEGEADGPAWEVDGPESKGNGSEKLKGSESELA</sequence>
<keyword evidence="3" id="KW-1185">Reference proteome</keyword>
<comment type="caution">
    <text evidence="2">The sequence shown here is derived from an EMBL/GenBank/DDBJ whole genome shotgun (WGS) entry which is preliminary data.</text>
</comment>
<gene>
    <name evidence="2" type="ORF">FALBO_7997</name>
</gene>
<accession>A0A8H4LBR6</accession>
<evidence type="ECO:0000313" key="2">
    <source>
        <dbReference type="EMBL" id="KAF4465162.1"/>
    </source>
</evidence>
<feature type="region of interest" description="Disordered" evidence="1">
    <location>
        <begin position="67"/>
        <end position="130"/>
    </location>
</feature>
<reference evidence="2 3" key="1">
    <citation type="submission" date="2020-01" db="EMBL/GenBank/DDBJ databases">
        <title>Identification and distribution of gene clusters putatively required for synthesis of sphingolipid metabolism inhibitors in phylogenetically diverse species of the filamentous fungus Fusarium.</title>
        <authorList>
            <person name="Kim H.-S."/>
            <person name="Busman M."/>
            <person name="Brown D.W."/>
            <person name="Divon H."/>
            <person name="Uhlig S."/>
            <person name="Proctor R.H."/>
        </authorList>
    </citation>
    <scope>NUCLEOTIDE SEQUENCE [LARGE SCALE GENOMIC DNA]</scope>
    <source>
        <strain evidence="2 3">NRRL 20459</strain>
    </source>
</reference>